<reference evidence="2 3" key="1">
    <citation type="submission" date="2019-03" db="EMBL/GenBank/DDBJ databases">
        <authorList>
            <person name="Liu G."/>
        </authorList>
    </citation>
    <scope>NUCLEOTIDE SEQUENCE [LARGE SCALE GENOMIC DNA]</scope>
    <source>
        <strain evidence="2 3">DSM 19099</strain>
    </source>
</reference>
<evidence type="ECO:0000313" key="3">
    <source>
        <dbReference type="Proteomes" id="UP000298210"/>
    </source>
</evidence>
<sequence length="236" mass="26616">MNDLMKVFSYESSEIRTVVQDGKPWFVAKDVCEILGITNVSKAVMTLNNKFKTTLTLSYSGTNYKTNAIAVNEAGLYKLIFKSRKEEAEKFSDWIAEEVLPSIRETGSYSVQLPHSFSEALMLAANLQKKIEEDQPKIEAHDRFISASNNQKMAEVAKVLGLGRNTLFAKLRSMKILMPNNTPYQRYIDQGYFVVKETSVVIGDETINKPQTYVTAKGVDWLSKKIGQTKKPLLAQ</sequence>
<dbReference type="InterPro" id="IPR003497">
    <property type="entry name" value="BRO_N_domain"/>
</dbReference>
<dbReference type="Proteomes" id="UP000298210">
    <property type="component" value="Unassembled WGS sequence"/>
</dbReference>
<comment type="caution">
    <text evidence="2">The sequence shown here is derived from an EMBL/GenBank/DDBJ whole genome shotgun (WGS) entry which is preliminary data.</text>
</comment>
<evidence type="ECO:0000313" key="2">
    <source>
        <dbReference type="EMBL" id="TES48053.1"/>
    </source>
</evidence>
<feature type="domain" description="Bro-N" evidence="1">
    <location>
        <begin position="1"/>
        <end position="107"/>
    </location>
</feature>
<protein>
    <recommendedName>
        <fullName evidence="1">Bro-N domain-containing protein</fullName>
    </recommendedName>
</protein>
<dbReference type="PROSITE" id="PS51750">
    <property type="entry name" value="BRO_N"/>
    <property type="match status" value="1"/>
</dbReference>
<gene>
    <name evidence="2" type="ORF">E2L03_13035</name>
</gene>
<organism evidence="2 3">
    <name type="scientific">Shouchella lehensis</name>
    <dbReference type="NCBI Taxonomy" id="300825"/>
    <lineage>
        <taxon>Bacteria</taxon>
        <taxon>Bacillati</taxon>
        <taxon>Bacillota</taxon>
        <taxon>Bacilli</taxon>
        <taxon>Bacillales</taxon>
        <taxon>Bacillaceae</taxon>
        <taxon>Shouchella</taxon>
    </lineage>
</organism>
<proteinExistence type="predicted"/>
<dbReference type="PANTHER" id="PTHR36180">
    <property type="entry name" value="DNA-BINDING PROTEIN-RELATED-RELATED"/>
    <property type="match status" value="1"/>
</dbReference>
<dbReference type="RefSeq" id="WP_134259337.1">
    <property type="nucleotide sequence ID" value="NZ_LDIM01000014.1"/>
</dbReference>
<dbReference type="SMART" id="SM01040">
    <property type="entry name" value="Bro-N"/>
    <property type="match status" value="1"/>
</dbReference>
<dbReference type="PANTHER" id="PTHR36180:SF2">
    <property type="entry name" value="BRO FAMILY PROTEIN"/>
    <property type="match status" value="1"/>
</dbReference>
<name>A0A4Y7WI07_9BACI</name>
<dbReference type="GO" id="GO:0003677">
    <property type="term" value="F:DNA binding"/>
    <property type="evidence" value="ECO:0007669"/>
    <property type="project" value="InterPro"/>
</dbReference>
<dbReference type="InterPro" id="IPR005039">
    <property type="entry name" value="Ant_C"/>
</dbReference>
<dbReference type="Pfam" id="PF02498">
    <property type="entry name" value="Bro-N"/>
    <property type="match status" value="1"/>
</dbReference>
<dbReference type="Pfam" id="PF03374">
    <property type="entry name" value="ANT"/>
    <property type="match status" value="1"/>
</dbReference>
<accession>A0A4Y7WI07</accession>
<dbReference type="EMBL" id="SNUX01000003">
    <property type="protein sequence ID" value="TES48053.1"/>
    <property type="molecule type" value="Genomic_DNA"/>
</dbReference>
<evidence type="ECO:0000259" key="1">
    <source>
        <dbReference type="PROSITE" id="PS51750"/>
    </source>
</evidence>
<dbReference type="AlphaFoldDB" id="A0A4Y7WI07"/>